<accession>A0A3S2ULL4</accession>
<comment type="caution">
    <text evidence="1">The sequence shown here is derived from an EMBL/GenBank/DDBJ whole genome shotgun (WGS) entry which is preliminary data.</text>
</comment>
<name>A0A3S2ULL4_9SPHI</name>
<evidence type="ECO:0000313" key="1">
    <source>
        <dbReference type="EMBL" id="RVU00722.1"/>
    </source>
</evidence>
<evidence type="ECO:0000313" key="2">
    <source>
        <dbReference type="Proteomes" id="UP000282759"/>
    </source>
</evidence>
<organism evidence="1 2">
    <name type="scientific">Mucilaginibacter limnophilus</name>
    <dbReference type="NCBI Taxonomy" id="1932778"/>
    <lineage>
        <taxon>Bacteria</taxon>
        <taxon>Pseudomonadati</taxon>
        <taxon>Bacteroidota</taxon>
        <taxon>Sphingobacteriia</taxon>
        <taxon>Sphingobacteriales</taxon>
        <taxon>Sphingobacteriaceae</taxon>
        <taxon>Mucilaginibacter</taxon>
    </lineage>
</organism>
<protein>
    <submittedName>
        <fullName evidence="1">Uncharacterized protein</fullName>
    </submittedName>
</protein>
<reference evidence="1 2" key="1">
    <citation type="submission" date="2019-01" db="EMBL/GenBank/DDBJ databases">
        <authorList>
            <person name="Chen W.-M."/>
        </authorList>
    </citation>
    <scope>NUCLEOTIDE SEQUENCE [LARGE SCALE GENOMIC DNA]</scope>
    <source>
        <strain evidence="1 2">YBJ-36</strain>
    </source>
</reference>
<keyword evidence="2" id="KW-1185">Reference proteome</keyword>
<dbReference type="Proteomes" id="UP000282759">
    <property type="component" value="Unassembled WGS sequence"/>
</dbReference>
<sequence length="296" mass="33352">MKSLKNNILSICALFCGMIILNSCSKEEQYRPGFEKGTTFPKINLKGFTLDNMQVRIGPKSSLAGNVFEDISGVAFEVPFADTQRLNRVVFYSEDGKTPYKGSQIRFETPGRDTTVAIFYDGKTFVQNPVFPMPAPGNMGVRFNFKSTASAYKGRVNIELHEEYAANVRVPARDPLTGQVVLNSRGDTVKIDSTVFRIKPQIALTVPDVKWTEFAVFTEIPPPVEPDFSSYVFYIRVADTSKPLPYPAGLDITPYGRIDFIPDYTALYTIQDIRIETETPNRINYLVNDRMSNFMQ</sequence>
<dbReference type="EMBL" id="SACK01000004">
    <property type="protein sequence ID" value="RVU00722.1"/>
    <property type="molecule type" value="Genomic_DNA"/>
</dbReference>
<dbReference type="OrthoDB" id="792249at2"/>
<proteinExistence type="predicted"/>
<dbReference type="AlphaFoldDB" id="A0A3S2ULL4"/>
<dbReference type="RefSeq" id="WP_127705170.1">
    <property type="nucleotide sequence ID" value="NZ_SACK01000004.1"/>
</dbReference>
<gene>
    <name evidence="1" type="ORF">EOD41_12060</name>
</gene>